<keyword evidence="4" id="KW-1185">Reference proteome</keyword>
<keyword evidence="2" id="KW-0472">Membrane</keyword>
<name>A0A0R3RBM6_9BILA</name>
<protein>
    <submittedName>
        <fullName evidence="5">Wsv460</fullName>
    </submittedName>
</protein>
<dbReference type="WBParaSite" id="BTMF_0001744501-mRNA-1">
    <property type="protein sequence ID" value="BTMF_0001744501-mRNA-1"/>
    <property type="gene ID" value="BTMF_0001744501"/>
</dbReference>
<evidence type="ECO:0000313" key="4">
    <source>
        <dbReference type="Proteomes" id="UP000280834"/>
    </source>
</evidence>
<reference evidence="5" key="1">
    <citation type="submission" date="2017-02" db="UniProtKB">
        <authorList>
            <consortium name="WormBaseParasite"/>
        </authorList>
    </citation>
    <scope>IDENTIFICATION</scope>
</reference>
<dbReference type="EMBL" id="UZAG01022538">
    <property type="protein sequence ID" value="VDO53938.1"/>
    <property type="molecule type" value="Genomic_DNA"/>
</dbReference>
<evidence type="ECO:0000256" key="1">
    <source>
        <dbReference type="SAM" id="MobiDB-lite"/>
    </source>
</evidence>
<feature type="transmembrane region" description="Helical" evidence="2">
    <location>
        <begin position="85"/>
        <end position="102"/>
    </location>
</feature>
<reference evidence="3 4" key="2">
    <citation type="submission" date="2018-11" db="EMBL/GenBank/DDBJ databases">
        <authorList>
            <consortium name="Pathogen Informatics"/>
        </authorList>
    </citation>
    <scope>NUCLEOTIDE SEQUENCE [LARGE SCALE GENOMIC DNA]</scope>
</reference>
<dbReference type="Proteomes" id="UP000280834">
    <property type="component" value="Unassembled WGS sequence"/>
</dbReference>
<keyword evidence="2" id="KW-0812">Transmembrane</keyword>
<feature type="compositionally biased region" description="Acidic residues" evidence="1">
    <location>
        <begin position="103"/>
        <end position="116"/>
    </location>
</feature>
<evidence type="ECO:0000313" key="3">
    <source>
        <dbReference type="EMBL" id="VDO53938.1"/>
    </source>
</evidence>
<organism evidence="5">
    <name type="scientific">Brugia timori</name>
    <dbReference type="NCBI Taxonomy" id="42155"/>
    <lineage>
        <taxon>Eukaryota</taxon>
        <taxon>Metazoa</taxon>
        <taxon>Ecdysozoa</taxon>
        <taxon>Nematoda</taxon>
        <taxon>Chromadorea</taxon>
        <taxon>Rhabditida</taxon>
        <taxon>Spirurina</taxon>
        <taxon>Spiruromorpha</taxon>
        <taxon>Filarioidea</taxon>
        <taxon>Onchocercidae</taxon>
        <taxon>Brugia</taxon>
    </lineage>
</organism>
<sequence>MLNRLSDAEFNLTKLHFISIVTATLLLLLISQPTLRAETLPISQFLFHHLCICNSEVENRLLPRAKSPNGIRYFYALLPSERRPSVLLLAVAVAVAGVVAVVDDDNDDDDDDDDGDSNSGHSDSDDGDAAFKYFHINSFASY</sequence>
<gene>
    <name evidence="3" type="ORF">BTMF_LOCUS15411</name>
</gene>
<proteinExistence type="predicted"/>
<evidence type="ECO:0000256" key="2">
    <source>
        <dbReference type="SAM" id="Phobius"/>
    </source>
</evidence>
<accession>A0A0R3RBM6</accession>
<keyword evidence="2" id="KW-1133">Transmembrane helix</keyword>
<feature type="transmembrane region" description="Helical" evidence="2">
    <location>
        <begin position="12"/>
        <end position="30"/>
    </location>
</feature>
<dbReference type="AlphaFoldDB" id="A0A0R3RBM6"/>
<feature type="region of interest" description="Disordered" evidence="1">
    <location>
        <begin position="103"/>
        <end position="129"/>
    </location>
</feature>
<evidence type="ECO:0000313" key="5">
    <source>
        <dbReference type="WBParaSite" id="BTMF_0001744501-mRNA-1"/>
    </source>
</evidence>